<dbReference type="InterPro" id="IPR039474">
    <property type="entry name" value="POMGNT1_PANDER-like"/>
</dbReference>
<dbReference type="GeneID" id="106169878"/>
<comment type="subunit">
    <text evidence="16">Interacts with DAG1 (via O-linked mannose moiety). Interacts (via transmembrane domain) with FKTN; the interaction is direct and is required for normal location in Golgi membranes.</text>
</comment>
<dbReference type="UniPathway" id="UPA00378"/>
<dbReference type="GO" id="GO:0030246">
    <property type="term" value="F:carbohydrate binding"/>
    <property type="evidence" value="ECO:0007669"/>
    <property type="project" value="UniProtKB-KW"/>
</dbReference>
<evidence type="ECO:0000256" key="14">
    <source>
        <dbReference type="ARBA" id="ARBA00023157"/>
    </source>
</evidence>
<comment type="similarity">
    <text evidence="3 18">Belongs to the glycosyltransferase 13 family.</text>
</comment>
<dbReference type="InterPro" id="IPR039477">
    <property type="entry name" value="ILEI/PANDER_dom"/>
</dbReference>
<keyword evidence="13 18" id="KW-0472">Membrane</keyword>
<feature type="domain" description="ILEI/PANDER" evidence="20">
    <location>
        <begin position="133"/>
        <end position="222"/>
    </location>
</feature>
<evidence type="ECO:0000256" key="13">
    <source>
        <dbReference type="ARBA" id="ARBA00023136"/>
    </source>
</evidence>
<comment type="subcellular location">
    <subcellularLocation>
        <location evidence="1 18">Golgi apparatus membrane</location>
        <topology evidence="1 18">Single-pass type II membrane protein</topology>
    </subcellularLocation>
</comment>
<evidence type="ECO:0000256" key="12">
    <source>
        <dbReference type="ARBA" id="ARBA00023034"/>
    </source>
</evidence>
<keyword evidence="4" id="KW-0597">Phosphoprotein</keyword>
<keyword evidence="8 18" id="KW-0479">Metal-binding</keyword>
<evidence type="ECO:0000256" key="16">
    <source>
        <dbReference type="ARBA" id="ARBA00046887"/>
    </source>
</evidence>
<evidence type="ECO:0000256" key="2">
    <source>
        <dbReference type="ARBA" id="ARBA00004922"/>
    </source>
</evidence>
<sequence length="540" mass="61255">MESWKPNPKAQPFVPKRHHHGSLLPHRSHVSQSNRRRMLTRVFQAGLIIVLVVTVGINLTFILNTSHKLQSTQSTSGPPYVPSKDEFANSAGRKPLEKPKVLALDIMSSQSKVSVTVDGATILEDAAPGAHGRGIHVVVLNQATGAVMADRVFDTYSKKEDEALMLFLNMVTPGRILIFTIKDEGSFSLTHRARDYLVAAGSTKVKGLEYRDTWAMVTYKGDGKALAEDHNHSDNFQEWAEAVLLKVDVPLKEKEERGCDWPDDEVNKRRRSFCDKVEGYGSVCSCTDPAPITFQPDAISNNKVSDIPVAVIASNRPHYLYRMLRSLLSADGANPNLITVFIDGYFEEPLEVTKLYGLRGVQHTPLGIKNARVCQHYKSSLTATFNLHPNAKYMIIIEEDMDISPDFFDYFSQTLPLLEEDESLYCVSAWNDQGYDDSSKDPSLLYRIETMPGLGWLLKKKLYKEELESKWPTPEKLWDWDMWMRMPGQRKDRECIIPDVSRTFHFGSVGLNMNPYFQESYFSRHKMNTQAKVKLKDIDK</sequence>
<dbReference type="InterPro" id="IPR004139">
    <property type="entry name" value="Glyco_trans_13"/>
</dbReference>
<comment type="catalytic activity">
    <reaction evidence="17 18">
        <text>3-O-(alpha-D-mannosyl)-L-threonyl-[protein] + UDP-N-acetyl-alpha-D-glucosamine = 3-O-(N-acetyl-beta-D-glucosaminyl-(1-&gt;2)-alpha-D-mannosyl)-L-threonyl-[protein] + UDP + H(+)</text>
        <dbReference type="Rhea" id="RHEA:54128"/>
        <dbReference type="Rhea" id="RHEA-COMP:13547"/>
        <dbReference type="Rhea" id="RHEA-COMP:13802"/>
        <dbReference type="ChEBI" id="CHEBI:15378"/>
        <dbReference type="ChEBI" id="CHEBI:57705"/>
        <dbReference type="ChEBI" id="CHEBI:58223"/>
        <dbReference type="ChEBI" id="CHEBI:137323"/>
        <dbReference type="ChEBI" id="CHEBI:138067"/>
    </reaction>
</comment>
<dbReference type="InParanoid" id="A0A2R2MJI2"/>
<reference evidence="22" key="1">
    <citation type="submission" date="2025-08" db="UniProtKB">
        <authorList>
            <consortium name="RefSeq"/>
        </authorList>
    </citation>
    <scope>IDENTIFICATION</scope>
    <source>
        <tissue evidence="22">Gonads</tissue>
    </source>
</reference>
<evidence type="ECO:0000256" key="5">
    <source>
        <dbReference type="ARBA" id="ARBA00022676"/>
    </source>
</evidence>
<keyword evidence="9" id="KW-0430">Lectin</keyword>
<comment type="function">
    <text evidence="18">Participates in O-mannosyl glycosylation by catalyzing the addition of N-acetylglucosamine to O-linked mannose on glycoproteins. Catalyzes the synthesis of the GlcNAc(beta1-2)Man(alpha1-)O-Ser/Thr moiety on alpha-dystroglycan and other O-mannosylated proteins, providing the necessary basis for the addition of further carbohydrate moieties. Is specific for alpha linked terminal mannose.</text>
</comment>
<keyword evidence="10 18" id="KW-0735">Signal-anchor</keyword>
<keyword evidence="15 18" id="KW-0464">Manganese</keyword>
<dbReference type="SUPFAM" id="SSF53448">
    <property type="entry name" value="Nucleotide-diphospho-sugar transferases"/>
    <property type="match status" value="1"/>
</dbReference>
<comment type="cofactor">
    <cofactor evidence="18">
        <name>Mn(2+)</name>
        <dbReference type="ChEBI" id="CHEBI:29035"/>
    </cofactor>
    <text evidence="18">The manganese ion interacts primarily with the substrate UDP-N-acetylglucosamine.</text>
</comment>
<comment type="domain">
    <text evidence="18">The stem domain mediates specific interaction with beta-linked N-acetylglucosamine moieties of O-glycosylated proteins. It also interacts with its product, N-acetyl-beta-D-glucosaminyl-(1-&gt;2)-O-alpha-D-mannosylprotein.</text>
</comment>
<protein>
    <recommendedName>
        <fullName evidence="18">Protein O-linked-mannose beta-1,2-N-acetylglucosaminyltransferase</fullName>
        <shortName evidence="18">POMGnT1</shortName>
        <ecNumber evidence="18">2.4.1.-</ecNumber>
    </recommendedName>
</protein>
<dbReference type="RefSeq" id="XP_023930359.1">
    <property type="nucleotide sequence ID" value="XM_024074591.1"/>
</dbReference>
<evidence type="ECO:0000256" key="17">
    <source>
        <dbReference type="ARBA" id="ARBA00049045"/>
    </source>
</evidence>
<keyword evidence="5 18" id="KW-0328">Glycosyltransferase</keyword>
<accession>A0A2R2MJI2</accession>
<keyword evidence="6" id="KW-0808">Transferase</keyword>
<dbReference type="EC" id="2.4.1.-" evidence="18"/>
<dbReference type="GO" id="GO:0047223">
    <property type="term" value="F:beta-1,3-galactosyl-O-glycosyl-glycoprotein beta-1,3-N-acetylglucosaminyltransferase activity"/>
    <property type="evidence" value="ECO:0007669"/>
    <property type="project" value="TreeGrafter"/>
</dbReference>
<dbReference type="Proteomes" id="UP000085678">
    <property type="component" value="Unplaced"/>
</dbReference>
<comment type="pathway">
    <text evidence="2 18">Protein modification; protein glycosylation.</text>
</comment>
<dbReference type="PROSITE" id="PS52031">
    <property type="entry name" value="GG_LECTIN"/>
    <property type="match status" value="1"/>
</dbReference>
<dbReference type="InterPro" id="IPR029044">
    <property type="entry name" value="Nucleotide-diphossugar_trans"/>
</dbReference>
<dbReference type="FunFam" id="3.90.550.10:FF:000038">
    <property type="entry name" value="protein O-linked-mannose beta-1,2-N-acetylglucosaminyltransferase 1 isoform X1"/>
    <property type="match status" value="1"/>
</dbReference>
<evidence type="ECO:0000313" key="21">
    <source>
        <dbReference type="Proteomes" id="UP000085678"/>
    </source>
</evidence>
<evidence type="ECO:0000256" key="9">
    <source>
        <dbReference type="ARBA" id="ARBA00022734"/>
    </source>
</evidence>
<keyword evidence="12 18" id="KW-0333">Golgi apparatus</keyword>
<gene>
    <name evidence="22" type="primary">LOC106169878</name>
</gene>
<dbReference type="PANTHER" id="PTHR46396:SF1">
    <property type="entry name" value="PROTEIN O-LINKED-MANNOSE BETA-1,2-N-ACETYLGLUCOSAMINYLTRANSFERASE 1"/>
    <property type="match status" value="1"/>
</dbReference>
<feature type="compositionally biased region" description="Basic residues" evidence="19">
    <location>
        <begin position="15"/>
        <end position="32"/>
    </location>
</feature>
<dbReference type="Pfam" id="PF15711">
    <property type="entry name" value="ILEI"/>
    <property type="match status" value="1"/>
</dbReference>
<evidence type="ECO:0000256" key="6">
    <source>
        <dbReference type="ARBA" id="ARBA00022679"/>
    </source>
</evidence>
<name>A0A2R2MJI2_LINAN</name>
<feature type="region of interest" description="Disordered" evidence="19">
    <location>
        <begin position="1"/>
        <end position="32"/>
    </location>
</feature>
<feature type="transmembrane region" description="Helical" evidence="18">
    <location>
        <begin position="42"/>
        <end position="63"/>
    </location>
</feature>
<evidence type="ECO:0000259" key="20">
    <source>
        <dbReference type="Pfam" id="PF15711"/>
    </source>
</evidence>
<evidence type="ECO:0000256" key="11">
    <source>
        <dbReference type="ARBA" id="ARBA00022989"/>
    </source>
</evidence>
<dbReference type="InterPro" id="IPR052463">
    <property type="entry name" value="O-linked_mannose_GnT"/>
</dbReference>
<dbReference type="CDD" id="cd13937">
    <property type="entry name" value="PANDER_GnT-1_2_like"/>
    <property type="match status" value="1"/>
</dbReference>
<keyword evidence="14" id="KW-1015">Disulfide bond</keyword>
<dbReference type="Pfam" id="PF03071">
    <property type="entry name" value="GNT-I"/>
    <property type="match status" value="1"/>
</dbReference>
<keyword evidence="11 18" id="KW-1133">Transmembrane helix</keyword>
<evidence type="ECO:0000256" key="7">
    <source>
        <dbReference type="ARBA" id="ARBA00022692"/>
    </source>
</evidence>
<dbReference type="Gene3D" id="3.90.550.10">
    <property type="entry name" value="Spore Coat Polysaccharide Biosynthesis Protein SpsA, Chain A"/>
    <property type="match status" value="1"/>
</dbReference>
<evidence type="ECO:0000313" key="22">
    <source>
        <dbReference type="RefSeq" id="XP_023930359.1"/>
    </source>
</evidence>
<evidence type="ECO:0000256" key="19">
    <source>
        <dbReference type="SAM" id="MobiDB-lite"/>
    </source>
</evidence>
<dbReference type="AlphaFoldDB" id="A0A2R2MJI2"/>
<dbReference type="GO" id="GO:0000139">
    <property type="term" value="C:Golgi membrane"/>
    <property type="evidence" value="ECO:0007669"/>
    <property type="project" value="UniProtKB-SubCell"/>
</dbReference>
<dbReference type="GO" id="GO:0016266">
    <property type="term" value="P:protein O-linked glycosylation via N-acetyl-galactosamine"/>
    <property type="evidence" value="ECO:0007669"/>
    <property type="project" value="TreeGrafter"/>
</dbReference>
<evidence type="ECO:0000256" key="4">
    <source>
        <dbReference type="ARBA" id="ARBA00022553"/>
    </source>
</evidence>
<evidence type="ECO:0000256" key="8">
    <source>
        <dbReference type="ARBA" id="ARBA00022723"/>
    </source>
</evidence>
<evidence type="ECO:0000256" key="10">
    <source>
        <dbReference type="ARBA" id="ARBA00022968"/>
    </source>
</evidence>
<evidence type="ECO:0000256" key="15">
    <source>
        <dbReference type="ARBA" id="ARBA00023211"/>
    </source>
</evidence>
<dbReference type="STRING" id="7574.A0A2R2MJI2"/>
<organism evidence="21 22">
    <name type="scientific">Lingula anatina</name>
    <name type="common">Brachiopod</name>
    <name type="synonym">Lingula unguis</name>
    <dbReference type="NCBI Taxonomy" id="7574"/>
    <lineage>
        <taxon>Eukaryota</taxon>
        <taxon>Metazoa</taxon>
        <taxon>Spiralia</taxon>
        <taxon>Lophotrochozoa</taxon>
        <taxon>Brachiopoda</taxon>
        <taxon>Linguliformea</taxon>
        <taxon>Lingulata</taxon>
        <taxon>Lingulida</taxon>
        <taxon>Linguloidea</taxon>
        <taxon>Lingulidae</taxon>
        <taxon>Lingula</taxon>
    </lineage>
</organism>
<keyword evidence="21" id="KW-1185">Reference proteome</keyword>
<evidence type="ECO:0000256" key="3">
    <source>
        <dbReference type="ARBA" id="ARBA00006492"/>
    </source>
</evidence>
<dbReference type="PANTHER" id="PTHR46396">
    <property type="entry name" value="PROTEIN O-LINKED-MANNOSE BETA-1,2-N-ACETYLGLUCOSAMINYLTRANSFERASE 1"/>
    <property type="match status" value="1"/>
</dbReference>
<keyword evidence="7 18" id="KW-0812">Transmembrane</keyword>
<evidence type="ECO:0000256" key="18">
    <source>
        <dbReference type="RuleBase" id="RU368119"/>
    </source>
</evidence>
<proteinExistence type="inferred from homology"/>
<evidence type="ECO:0000256" key="1">
    <source>
        <dbReference type="ARBA" id="ARBA00004323"/>
    </source>
</evidence>
<dbReference type="KEGG" id="lak:106169878"/>
<dbReference type="OrthoDB" id="440755at2759"/>
<dbReference type="GO" id="GO:0030145">
    <property type="term" value="F:manganese ion binding"/>
    <property type="evidence" value="ECO:0007669"/>
    <property type="project" value="UniProtKB-UniRule"/>
</dbReference>